<dbReference type="EMBL" id="UFQT01000020">
    <property type="protein sequence ID" value="SSX17886.1"/>
    <property type="molecule type" value="Genomic_DNA"/>
</dbReference>
<evidence type="ECO:0000256" key="2">
    <source>
        <dbReference type="SAM" id="MobiDB-lite"/>
    </source>
</evidence>
<dbReference type="PANTHER" id="PTHR22736">
    <property type="entry name" value="COILED-COIL DOMAIN-CONTAINING PROTEIN 66"/>
    <property type="match status" value="1"/>
</dbReference>
<organism evidence="4">
    <name type="scientific">Culicoides sonorensis</name>
    <name type="common">Biting midge</name>
    <dbReference type="NCBI Taxonomy" id="179676"/>
    <lineage>
        <taxon>Eukaryota</taxon>
        <taxon>Metazoa</taxon>
        <taxon>Ecdysozoa</taxon>
        <taxon>Arthropoda</taxon>
        <taxon>Hexapoda</taxon>
        <taxon>Insecta</taxon>
        <taxon>Pterygota</taxon>
        <taxon>Neoptera</taxon>
        <taxon>Endopterygota</taxon>
        <taxon>Diptera</taxon>
        <taxon>Nematocera</taxon>
        <taxon>Chironomoidea</taxon>
        <taxon>Ceratopogonidae</taxon>
        <taxon>Ceratopogoninae</taxon>
        <taxon>Culicoides</taxon>
        <taxon>Monoculicoides</taxon>
    </lineage>
</organism>
<name>A0A336LJ29_CULSO</name>
<feature type="coiled-coil region" evidence="1">
    <location>
        <begin position="237"/>
        <end position="331"/>
    </location>
</feature>
<dbReference type="InterPro" id="IPR039183">
    <property type="entry name" value="CCD66"/>
</dbReference>
<dbReference type="GO" id="GO:0005929">
    <property type="term" value="C:cilium"/>
    <property type="evidence" value="ECO:0007669"/>
    <property type="project" value="TreeGrafter"/>
</dbReference>
<evidence type="ECO:0000313" key="4">
    <source>
        <dbReference type="EMBL" id="SSX17886.1"/>
    </source>
</evidence>
<proteinExistence type="predicted"/>
<reference evidence="4" key="1">
    <citation type="submission" date="2018-07" db="EMBL/GenBank/DDBJ databases">
        <authorList>
            <person name="Quirk P.G."/>
            <person name="Krulwich T.A."/>
        </authorList>
    </citation>
    <scope>NUCLEOTIDE SEQUENCE</scope>
</reference>
<feature type="compositionally biased region" description="Polar residues" evidence="2">
    <location>
        <begin position="834"/>
        <end position="845"/>
    </location>
</feature>
<dbReference type="AlphaFoldDB" id="A0A336LJ29"/>
<keyword evidence="1" id="KW-0175">Coiled coil</keyword>
<feature type="compositionally biased region" description="Basic and acidic residues" evidence="2">
    <location>
        <begin position="529"/>
        <end position="540"/>
    </location>
</feature>
<accession>A0A336LJ29</accession>
<dbReference type="Pfam" id="PF15236">
    <property type="entry name" value="CCDC66"/>
    <property type="match status" value="1"/>
</dbReference>
<evidence type="ECO:0000259" key="3">
    <source>
        <dbReference type="Pfam" id="PF15236"/>
    </source>
</evidence>
<sequence length="845" mass="97781">MFKQMSLIDRKKLQWKREKDEMAKLEQIYSQQNYEMTNVSIDLTRSYHDCDISYQRNISSDKQFKNYSNLNQEQFIKRRNPILPPIDRGALQQSEDSGFTSDELHPSSGNSGENIIKTPQSNSGSQRQGRTIKNQIFHDSEITSNMSKSYGERSISPESTRSILSYPQSISNHDVKEERAKWNLYDPYYKDLNSRNTSDGPNWLERSIKDCEVESIDSFSFARGQNTPVDVSVLAAREQKRKKALELQNAIKQQLEERELMKQYQREKQLMEEKIEEQRLLKQLEEEQERLELERKIQQTRKDNELKKQELMRKAIEKATLEAKIEKEKKKGRSFNISSHINEEITSQKTCQPNSNLTLSEENLNNVTNENDLNSEKILIGTPIKMKKKDLKYFKSKNQNISEASEQLSKEVYTEPSDKKESKNYIQEATDIDGISLQMQSLIPVVPLQFGSNFFGITPQGNFNNVQLLMIAQPTTMLTSSALQNPLSLQQNFITNLSSLSPEQTDLVMQRSVESKEKSLSPTPSHNTIETKRSESRSPEENIINQTHESLCNIQNNNKDFDNLKTKNHDLSNDGTFIKETSSDTKHDAATSTNDDLSSNVFSLENQMHGKIKSLHQYNLRKATSEIGIQTELNCEYCQYKCFSENKPNRLRSQSSSKIHNIHQRQKYEEELTMTTTTTTTVVKKEKKYDSIQDRPKWGVRVPTVQYLKASEKDPFYKKKRNRRYLKTSRSVDHSKIDESSSSETFPLSPSSHHSILPQKKEYSSRNICTEVLPIKTDGNGKVYFIRERSFIIDQQMNSKPGLQGIVHDKKLNRRPSVQGESYFSDKNEDFDSIENSRTSSVDYN</sequence>
<feature type="region of interest" description="Disordered" evidence="2">
    <location>
        <begin position="727"/>
        <end position="759"/>
    </location>
</feature>
<protein>
    <submittedName>
        <fullName evidence="4">CSON005269 protein</fullName>
    </submittedName>
</protein>
<dbReference type="GO" id="GO:0060271">
    <property type="term" value="P:cilium assembly"/>
    <property type="evidence" value="ECO:0007669"/>
    <property type="project" value="TreeGrafter"/>
</dbReference>
<feature type="compositionally biased region" description="Low complexity" evidence="2">
    <location>
        <begin position="740"/>
        <end position="758"/>
    </location>
</feature>
<dbReference type="GO" id="GO:0005874">
    <property type="term" value="C:microtubule"/>
    <property type="evidence" value="ECO:0007669"/>
    <property type="project" value="TreeGrafter"/>
</dbReference>
<gene>
    <name evidence="4" type="primary">CSON005269</name>
</gene>
<feature type="domain" description="CCDC66" evidence="3">
    <location>
        <begin position="202"/>
        <end position="335"/>
    </location>
</feature>
<dbReference type="PANTHER" id="PTHR22736:SF2">
    <property type="entry name" value="COILED-COIL DOMAIN-CONTAINING PROTEIN 66"/>
    <property type="match status" value="1"/>
</dbReference>
<feature type="compositionally biased region" description="Polar residues" evidence="2">
    <location>
        <begin position="91"/>
        <end position="100"/>
    </location>
</feature>
<evidence type="ECO:0000256" key="1">
    <source>
        <dbReference type="SAM" id="Coils"/>
    </source>
</evidence>
<dbReference type="VEuPathDB" id="VectorBase:CSON005269"/>
<dbReference type="InterPro" id="IPR040467">
    <property type="entry name" value="CCDC66_dom"/>
</dbReference>
<feature type="region of interest" description="Disordered" evidence="2">
    <location>
        <begin position="507"/>
        <end position="541"/>
    </location>
</feature>
<feature type="region of interest" description="Disordered" evidence="2">
    <location>
        <begin position="802"/>
        <end position="845"/>
    </location>
</feature>
<feature type="compositionally biased region" description="Polar residues" evidence="2">
    <location>
        <begin position="107"/>
        <end position="134"/>
    </location>
</feature>
<feature type="compositionally biased region" description="Basic and acidic residues" evidence="2">
    <location>
        <begin position="730"/>
        <end position="739"/>
    </location>
</feature>
<feature type="region of interest" description="Disordered" evidence="2">
    <location>
        <begin position="575"/>
        <end position="595"/>
    </location>
</feature>
<feature type="region of interest" description="Disordered" evidence="2">
    <location>
        <begin position="84"/>
        <end position="160"/>
    </location>
</feature>
<dbReference type="GO" id="GO:0008017">
    <property type="term" value="F:microtubule binding"/>
    <property type="evidence" value="ECO:0007669"/>
    <property type="project" value="TreeGrafter"/>
</dbReference>